<evidence type="ECO:0000259" key="4">
    <source>
        <dbReference type="SMART" id="SM00563"/>
    </source>
</evidence>
<reference evidence="5 6" key="1">
    <citation type="submission" date="2014-02" db="EMBL/GenBank/DDBJ databases">
        <authorList>
            <person name="Sears C."/>
            <person name="Carroll K."/>
            <person name="Sack B.R."/>
            <person name="Qadri F."/>
            <person name="Myers L.L."/>
            <person name="Chung G.-T."/>
            <person name="Escheverria P."/>
            <person name="Fraser C.M."/>
            <person name="Sadzewicz L."/>
            <person name="Shefchek K.A."/>
            <person name="Tallon L."/>
            <person name="Das S.P."/>
            <person name="Daugherty S."/>
            <person name="Mongodin E.F."/>
        </authorList>
    </citation>
    <scope>NUCLEOTIDE SEQUENCE [LARGE SCALE GENOMIC DNA]</scope>
    <source>
        <strain evidence="6">3988T(B)14</strain>
    </source>
</reference>
<evidence type="ECO:0000313" key="6">
    <source>
        <dbReference type="Proteomes" id="UP000020529"/>
    </source>
</evidence>
<dbReference type="AlphaFoldDB" id="A0A015SSE3"/>
<feature type="domain" description="Phospholipid/glycerol acyltransferase" evidence="4">
    <location>
        <begin position="43"/>
        <end position="165"/>
    </location>
</feature>
<dbReference type="PATRIC" id="fig|1339315.3.peg.3690"/>
<dbReference type="GO" id="GO:0003841">
    <property type="term" value="F:1-acylglycerol-3-phosphate O-acyltransferase activity"/>
    <property type="evidence" value="ECO:0007669"/>
    <property type="project" value="TreeGrafter"/>
</dbReference>
<protein>
    <submittedName>
        <fullName evidence="5">Acyltransferase family protein</fullName>
    </submittedName>
</protein>
<keyword evidence="3 5" id="KW-0012">Acyltransferase</keyword>
<evidence type="ECO:0000256" key="3">
    <source>
        <dbReference type="ARBA" id="ARBA00023315"/>
    </source>
</evidence>
<evidence type="ECO:0000256" key="2">
    <source>
        <dbReference type="ARBA" id="ARBA00022679"/>
    </source>
</evidence>
<dbReference type="GO" id="GO:0006654">
    <property type="term" value="P:phosphatidic acid biosynthetic process"/>
    <property type="evidence" value="ECO:0007669"/>
    <property type="project" value="TreeGrafter"/>
</dbReference>
<dbReference type="EMBL" id="JGCY01000371">
    <property type="protein sequence ID" value="EXY73187.1"/>
    <property type="molecule type" value="Genomic_DNA"/>
</dbReference>
<dbReference type="Pfam" id="PF01553">
    <property type="entry name" value="Acyltransferase"/>
    <property type="match status" value="1"/>
</dbReference>
<dbReference type="PANTHER" id="PTHR10434">
    <property type="entry name" value="1-ACYL-SN-GLYCEROL-3-PHOSPHATE ACYLTRANSFERASE"/>
    <property type="match status" value="1"/>
</dbReference>
<sequence>MEKRFMQSVAMRIIYKGVFHWFLKLIVGVQFTDCQFLKKEKQFIILANHNSHLDTLSLLSSLPGNLLWKVKPVAAEDYFGKTRFQASISNFFINTLLIRRKGEKDSEHDPIRKMLEAIDAGYSLILFPEGTRGKSEQMGKIKSGIARILSLRPEVKYIPVFMTGMGRSLPKGKMILLPYKASVYYGIPTLVKSTDTHEILDQITGDFEVMKEKYQVVIDEEEE</sequence>
<proteinExistence type="predicted"/>
<comment type="pathway">
    <text evidence="1">Lipid metabolism.</text>
</comment>
<comment type="caution">
    <text evidence="5">The sequence shown here is derived from an EMBL/GenBank/DDBJ whole genome shotgun (WGS) entry which is preliminary data.</text>
</comment>
<dbReference type="Proteomes" id="UP000020529">
    <property type="component" value="Unassembled WGS sequence"/>
</dbReference>
<gene>
    <name evidence="5" type="ORF">M124_3016</name>
</gene>
<name>A0A015SSE3_BACFG</name>
<dbReference type="CDD" id="cd07989">
    <property type="entry name" value="LPLAT_AGPAT-like"/>
    <property type="match status" value="1"/>
</dbReference>
<dbReference type="SUPFAM" id="SSF69593">
    <property type="entry name" value="Glycerol-3-phosphate (1)-acyltransferase"/>
    <property type="match status" value="1"/>
</dbReference>
<evidence type="ECO:0000313" key="5">
    <source>
        <dbReference type="EMBL" id="EXY73187.1"/>
    </source>
</evidence>
<dbReference type="InterPro" id="IPR002123">
    <property type="entry name" value="Plipid/glycerol_acylTrfase"/>
</dbReference>
<accession>A0A015SSE3</accession>
<dbReference type="SMART" id="SM00563">
    <property type="entry name" value="PlsC"/>
    <property type="match status" value="1"/>
</dbReference>
<dbReference type="PANTHER" id="PTHR10434:SF11">
    <property type="entry name" value="1-ACYL-SN-GLYCEROL-3-PHOSPHATE ACYLTRANSFERASE"/>
    <property type="match status" value="1"/>
</dbReference>
<keyword evidence="2 5" id="KW-0808">Transferase</keyword>
<evidence type="ECO:0000256" key="1">
    <source>
        <dbReference type="ARBA" id="ARBA00005189"/>
    </source>
</evidence>
<organism evidence="5 6">
    <name type="scientific">Bacteroides fragilis str. 3988T(B)14</name>
    <dbReference type="NCBI Taxonomy" id="1339315"/>
    <lineage>
        <taxon>Bacteria</taxon>
        <taxon>Pseudomonadati</taxon>
        <taxon>Bacteroidota</taxon>
        <taxon>Bacteroidia</taxon>
        <taxon>Bacteroidales</taxon>
        <taxon>Bacteroidaceae</taxon>
        <taxon>Bacteroides</taxon>
    </lineage>
</organism>